<feature type="domain" description="F-box" evidence="1">
    <location>
        <begin position="4"/>
        <end position="41"/>
    </location>
</feature>
<reference evidence="3 4" key="1">
    <citation type="submission" date="2024-04" db="EMBL/GenBank/DDBJ databases">
        <title>Genome assembly C_amara_ONT_v2.</title>
        <authorList>
            <person name="Yant L."/>
            <person name="Moore C."/>
            <person name="Slenker M."/>
        </authorList>
    </citation>
    <scope>NUCLEOTIDE SEQUENCE [LARGE SCALE GENOMIC DNA]</scope>
    <source>
        <tissue evidence="3">Leaf</tissue>
    </source>
</reference>
<comment type="caution">
    <text evidence="3">The sequence shown here is derived from an EMBL/GenBank/DDBJ whole genome shotgun (WGS) entry which is preliminary data.</text>
</comment>
<name>A0ABD1BPW3_CARAN</name>
<gene>
    <name evidence="3" type="ORF">V5N11_000602</name>
</gene>
<dbReference type="Pfam" id="PF24758">
    <property type="entry name" value="LRR_At5g56370"/>
    <property type="match status" value="1"/>
</dbReference>
<dbReference type="InterPro" id="IPR055294">
    <property type="entry name" value="FBL60-like"/>
</dbReference>
<dbReference type="InterPro" id="IPR036047">
    <property type="entry name" value="F-box-like_dom_sf"/>
</dbReference>
<dbReference type="InterPro" id="IPR001810">
    <property type="entry name" value="F-box_dom"/>
</dbReference>
<dbReference type="InterPro" id="IPR055411">
    <property type="entry name" value="LRR_FXL15/At3g58940/PEG3-like"/>
</dbReference>
<dbReference type="EMBL" id="JBANAX010000187">
    <property type="protein sequence ID" value="KAL1219222.1"/>
    <property type="molecule type" value="Genomic_DNA"/>
</dbReference>
<evidence type="ECO:0000313" key="3">
    <source>
        <dbReference type="EMBL" id="KAL1219222.1"/>
    </source>
</evidence>
<proteinExistence type="predicted"/>
<dbReference type="SUPFAM" id="SSF81383">
    <property type="entry name" value="F-box domain"/>
    <property type="match status" value="1"/>
</dbReference>
<evidence type="ECO:0000259" key="2">
    <source>
        <dbReference type="Pfam" id="PF24758"/>
    </source>
</evidence>
<evidence type="ECO:0000259" key="1">
    <source>
        <dbReference type="Pfam" id="PF00646"/>
    </source>
</evidence>
<protein>
    <submittedName>
        <fullName evidence="3">F-box/FBD/LRR-repeat protein</fullName>
    </submittedName>
</protein>
<dbReference type="SUPFAM" id="SSF52047">
    <property type="entry name" value="RNI-like"/>
    <property type="match status" value="1"/>
</dbReference>
<dbReference type="PANTHER" id="PTHR31293:SF12">
    <property type="entry name" value="RNI-LIKE SUPERFAMILY PROTEIN"/>
    <property type="match status" value="1"/>
</dbReference>
<sequence length="333" mass="37961">MDRISQISDDLLIRILSHVPIKHVGATSCLSKRWQHLWSFVSNLEYDDSSHTDGDYTSFTQFVYRSLLSNKATVLESLYLTLGPKCQAVDIGIWIEKAVAHRVHSLTVNIYTFEIEPISLPSSLYRCGTLETLLLANGIHLDIPCSVCLPSLKILYLLNVVYADNGSLARLISACPKLEYLVVKQDKLHIVDDVLYDYHRIEYMPKLETACLDMTSHGVDYKFLGAFTCASRLYLSLPFSEVLYSSGMVFHRLVDLQVTTCAQGWWDLLTHMLQASPKLDILRLNDVHDPVLSSKETPDCWKRPSSVPECLLSSLEDFHKEEPKKEKICLLYW</sequence>
<dbReference type="Gene3D" id="3.80.10.10">
    <property type="entry name" value="Ribonuclease Inhibitor"/>
    <property type="match status" value="1"/>
</dbReference>
<dbReference type="PANTHER" id="PTHR31293">
    <property type="entry name" value="RNI-LIKE SUPERFAMILY PROTEIN"/>
    <property type="match status" value="1"/>
</dbReference>
<accession>A0ABD1BPW3</accession>
<dbReference type="InterPro" id="IPR032675">
    <property type="entry name" value="LRR_dom_sf"/>
</dbReference>
<feature type="domain" description="F-box/LRR-repeat protein 15/At3g58940/PEG3-like LRR" evidence="2">
    <location>
        <begin position="94"/>
        <end position="187"/>
    </location>
</feature>
<dbReference type="AlphaFoldDB" id="A0ABD1BPW3"/>
<dbReference type="Proteomes" id="UP001558713">
    <property type="component" value="Unassembled WGS sequence"/>
</dbReference>
<evidence type="ECO:0000313" key="4">
    <source>
        <dbReference type="Proteomes" id="UP001558713"/>
    </source>
</evidence>
<organism evidence="3 4">
    <name type="scientific">Cardamine amara subsp. amara</name>
    <dbReference type="NCBI Taxonomy" id="228776"/>
    <lineage>
        <taxon>Eukaryota</taxon>
        <taxon>Viridiplantae</taxon>
        <taxon>Streptophyta</taxon>
        <taxon>Embryophyta</taxon>
        <taxon>Tracheophyta</taxon>
        <taxon>Spermatophyta</taxon>
        <taxon>Magnoliopsida</taxon>
        <taxon>eudicotyledons</taxon>
        <taxon>Gunneridae</taxon>
        <taxon>Pentapetalae</taxon>
        <taxon>rosids</taxon>
        <taxon>malvids</taxon>
        <taxon>Brassicales</taxon>
        <taxon>Brassicaceae</taxon>
        <taxon>Cardamineae</taxon>
        <taxon>Cardamine</taxon>
    </lineage>
</organism>
<dbReference type="Pfam" id="PF00646">
    <property type="entry name" value="F-box"/>
    <property type="match status" value="1"/>
</dbReference>
<keyword evidence="4" id="KW-1185">Reference proteome</keyword>